<dbReference type="PANTHER" id="PTHR42852:SF13">
    <property type="entry name" value="PROTEIN DIPZ"/>
    <property type="match status" value="1"/>
</dbReference>
<reference evidence="2 3" key="1">
    <citation type="submission" date="2021-05" db="EMBL/GenBank/DDBJ databases">
        <title>Petroleum and Energy Research Collection (APPE): ex situ preservation of microbial diversity associated with the oil industry and exploitation of its biotechnological potential.</title>
        <authorList>
            <person name="Paixao C.T.M."/>
            <person name="Gomes M.B."/>
            <person name="Oliveira V.M."/>
        </authorList>
    </citation>
    <scope>NUCLEOTIDE SEQUENCE [LARGE SCALE GENOMIC DNA]</scope>
    <source>
        <strain evidence="2 3">LIT2</strain>
    </source>
</reference>
<dbReference type="CDD" id="cd02966">
    <property type="entry name" value="TlpA_like_family"/>
    <property type="match status" value="1"/>
</dbReference>
<evidence type="ECO:0000313" key="3">
    <source>
        <dbReference type="Proteomes" id="UP001319883"/>
    </source>
</evidence>
<dbReference type="Gene3D" id="3.40.30.10">
    <property type="entry name" value="Glutaredoxin"/>
    <property type="match status" value="1"/>
</dbReference>
<feature type="transmembrane region" description="Helical" evidence="1">
    <location>
        <begin position="16"/>
        <end position="34"/>
    </location>
</feature>
<evidence type="ECO:0000256" key="1">
    <source>
        <dbReference type="SAM" id="Phobius"/>
    </source>
</evidence>
<evidence type="ECO:0000313" key="2">
    <source>
        <dbReference type="EMBL" id="MBZ9566631.1"/>
    </source>
</evidence>
<protein>
    <submittedName>
        <fullName evidence="2">TlpA family protein disulfide reductase</fullName>
    </submittedName>
</protein>
<gene>
    <name evidence="2" type="ORF">KGQ91_02880</name>
</gene>
<dbReference type="PANTHER" id="PTHR42852">
    <property type="entry name" value="THIOL:DISULFIDE INTERCHANGE PROTEIN DSBE"/>
    <property type="match status" value="1"/>
</dbReference>
<dbReference type="InterPro" id="IPR050553">
    <property type="entry name" value="Thioredoxin_ResA/DsbE_sf"/>
</dbReference>
<dbReference type="RefSeq" id="WP_224420203.1">
    <property type="nucleotide sequence ID" value="NZ_JAGXFD010000001.1"/>
</dbReference>
<feature type="transmembrane region" description="Helical" evidence="1">
    <location>
        <begin position="41"/>
        <end position="62"/>
    </location>
</feature>
<name>A0ABS7WXL9_9GAMM</name>
<keyword evidence="1" id="KW-0812">Transmembrane</keyword>
<proteinExistence type="predicted"/>
<accession>A0ABS7WXL9</accession>
<organism evidence="2 3">
    <name type="scientific">Modicisalibacter tunisiensis</name>
    <dbReference type="NCBI Taxonomy" id="390637"/>
    <lineage>
        <taxon>Bacteria</taxon>
        <taxon>Pseudomonadati</taxon>
        <taxon>Pseudomonadota</taxon>
        <taxon>Gammaproteobacteria</taxon>
        <taxon>Oceanospirillales</taxon>
        <taxon>Halomonadaceae</taxon>
        <taxon>Modicisalibacter</taxon>
    </lineage>
</organism>
<sequence>MNALALGSWLVPLPHLYAGLIAGGVLVAATWLLGLPRRRRAAWFGGGLVGALLAARLGHAALHPAATLAAPLDLFRPWLPGYQPLAGWLGAAAWSAWALRDRRRPRLAAQGLLVAAALAWLGLTAWQPLGRAPTLTHLPDLALDTLEGRSVTLAPADDRPLIVTLVQTRCRACRHTLPRLAALAARGEARVAVIAEGDSLLAVGRYLDRHGLSLPRVLLDPHEKWLALSHAPGLPATLVFDRHGRRVASHAGEPTRALLDSWTRLAQR</sequence>
<dbReference type="SUPFAM" id="SSF52833">
    <property type="entry name" value="Thioredoxin-like"/>
    <property type="match status" value="1"/>
</dbReference>
<feature type="transmembrane region" description="Helical" evidence="1">
    <location>
        <begin position="111"/>
        <end position="129"/>
    </location>
</feature>
<keyword evidence="1" id="KW-0472">Membrane</keyword>
<keyword evidence="1" id="KW-1133">Transmembrane helix</keyword>
<dbReference type="EMBL" id="JAGXFD010000001">
    <property type="protein sequence ID" value="MBZ9566631.1"/>
    <property type="molecule type" value="Genomic_DNA"/>
</dbReference>
<dbReference type="Proteomes" id="UP001319883">
    <property type="component" value="Unassembled WGS sequence"/>
</dbReference>
<keyword evidence="3" id="KW-1185">Reference proteome</keyword>
<comment type="caution">
    <text evidence="2">The sequence shown here is derived from an EMBL/GenBank/DDBJ whole genome shotgun (WGS) entry which is preliminary data.</text>
</comment>
<feature type="transmembrane region" description="Helical" evidence="1">
    <location>
        <begin position="82"/>
        <end position="99"/>
    </location>
</feature>
<dbReference type="InterPro" id="IPR036249">
    <property type="entry name" value="Thioredoxin-like_sf"/>
</dbReference>